<dbReference type="Proteomes" id="UP000199144">
    <property type="component" value="Unassembled WGS sequence"/>
</dbReference>
<name>A0A1I4N9R2_9RHOB</name>
<dbReference type="EMBL" id="FOTQ01000004">
    <property type="protein sequence ID" value="SFM12284.1"/>
    <property type="molecule type" value="Genomic_DNA"/>
</dbReference>
<evidence type="ECO:0000313" key="1">
    <source>
        <dbReference type="EMBL" id="SFM12284.1"/>
    </source>
</evidence>
<sequence>MRIPLIFTAVLVATPVLSEPLHSTPLTIHSDAIKENCNDGYWWNASENMCMSGNGR</sequence>
<protein>
    <submittedName>
        <fullName evidence="1">Uncharacterized protein</fullName>
    </submittedName>
</protein>
<dbReference type="STRING" id="254406.SAMN04488042_10469"/>
<evidence type="ECO:0000313" key="2">
    <source>
        <dbReference type="Proteomes" id="UP000199144"/>
    </source>
</evidence>
<proteinExistence type="predicted"/>
<dbReference type="RefSeq" id="WP_165610062.1">
    <property type="nucleotide sequence ID" value="NZ_FOTQ01000004.1"/>
</dbReference>
<gene>
    <name evidence="1" type="ORF">SAMN04488042_10469</name>
</gene>
<dbReference type="AlphaFoldDB" id="A0A1I4N9R2"/>
<keyword evidence="2" id="KW-1185">Reference proteome</keyword>
<reference evidence="1 2" key="1">
    <citation type="submission" date="2016-10" db="EMBL/GenBank/DDBJ databases">
        <authorList>
            <person name="de Groot N.N."/>
        </authorList>
    </citation>
    <scope>NUCLEOTIDE SEQUENCE [LARGE SCALE GENOMIC DNA]</scope>
    <source>
        <strain evidence="1 2">DSM 15283</strain>
    </source>
</reference>
<accession>A0A1I4N9R2</accession>
<organism evidence="1 2">
    <name type="scientific">Shimia aestuarii</name>
    <dbReference type="NCBI Taxonomy" id="254406"/>
    <lineage>
        <taxon>Bacteria</taxon>
        <taxon>Pseudomonadati</taxon>
        <taxon>Pseudomonadota</taxon>
        <taxon>Alphaproteobacteria</taxon>
        <taxon>Rhodobacterales</taxon>
        <taxon>Roseobacteraceae</taxon>
    </lineage>
</organism>